<dbReference type="Proteomes" id="UP001444661">
    <property type="component" value="Unassembled WGS sequence"/>
</dbReference>
<evidence type="ECO:0000256" key="1">
    <source>
        <dbReference type="SAM" id="MobiDB-lite"/>
    </source>
</evidence>
<dbReference type="EMBL" id="JAQQWK010000001">
    <property type="protein sequence ID" value="KAK8054900.1"/>
    <property type="molecule type" value="Genomic_DNA"/>
</dbReference>
<comment type="caution">
    <text evidence="2">The sequence shown here is derived from an EMBL/GenBank/DDBJ whole genome shotgun (WGS) entry which is preliminary data.</text>
</comment>
<name>A0ABR1U7L7_9PEZI</name>
<keyword evidence="3" id="KW-1185">Reference proteome</keyword>
<protein>
    <submittedName>
        <fullName evidence="2">Uncharacterized protein</fullName>
    </submittedName>
</protein>
<feature type="region of interest" description="Disordered" evidence="1">
    <location>
        <begin position="1"/>
        <end position="25"/>
    </location>
</feature>
<gene>
    <name evidence="2" type="ORF">PG993_000127</name>
</gene>
<reference evidence="2 3" key="1">
    <citation type="submission" date="2023-01" db="EMBL/GenBank/DDBJ databases">
        <title>Analysis of 21 Apiospora genomes using comparative genomics revels a genus with tremendous synthesis potential of carbohydrate active enzymes and secondary metabolites.</title>
        <authorList>
            <person name="Sorensen T."/>
        </authorList>
    </citation>
    <scope>NUCLEOTIDE SEQUENCE [LARGE SCALE GENOMIC DNA]</scope>
    <source>
        <strain evidence="2 3">CBS 33761</strain>
    </source>
</reference>
<accession>A0ABR1U7L7</accession>
<organism evidence="2 3">
    <name type="scientific">Apiospora rasikravindrae</name>
    <dbReference type="NCBI Taxonomy" id="990691"/>
    <lineage>
        <taxon>Eukaryota</taxon>
        <taxon>Fungi</taxon>
        <taxon>Dikarya</taxon>
        <taxon>Ascomycota</taxon>
        <taxon>Pezizomycotina</taxon>
        <taxon>Sordariomycetes</taxon>
        <taxon>Xylariomycetidae</taxon>
        <taxon>Amphisphaeriales</taxon>
        <taxon>Apiosporaceae</taxon>
        <taxon>Apiospora</taxon>
    </lineage>
</organism>
<evidence type="ECO:0000313" key="3">
    <source>
        <dbReference type="Proteomes" id="UP001444661"/>
    </source>
</evidence>
<sequence length="84" mass="8929">MNSSSIGTPSAVLHRKPSPPPPASFPELLEKRWAVAAQRDLFASCRCETLQPRAAFADSMVDAVTWSARGGFLDVGSAAGARTR</sequence>
<proteinExistence type="predicted"/>
<evidence type="ECO:0000313" key="2">
    <source>
        <dbReference type="EMBL" id="KAK8054900.1"/>
    </source>
</evidence>